<name>A0A9D1S4E0_9FIRM</name>
<comment type="caution">
    <text evidence="2">The sequence shown here is derived from an EMBL/GenBank/DDBJ whole genome shotgun (WGS) entry which is preliminary data.</text>
</comment>
<organism evidence="2 3">
    <name type="scientific">Candidatus Fimadaptatus faecigallinarum</name>
    <dbReference type="NCBI Taxonomy" id="2840814"/>
    <lineage>
        <taxon>Bacteria</taxon>
        <taxon>Bacillati</taxon>
        <taxon>Bacillota</taxon>
        <taxon>Clostridia</taxon>
        <taxon>Eubacteriales</taxon>
        <taxon>Candidatus Fimadaptatus</taxon>
    </lineage>
</organism>
<gene>
    <name evidence="2" type="ORF">IAC59_04755</name>
</gene>
<evidence type="ECO:0000313" key="3">
    <source>
        <dbReference type="Proteomes" id="UP000824123"/>
    </source>
</evidence>
<dbReference type="SUPFAM" id="SSF53850">
    <property type="entry name" value="Periplasmic binding protein-like II"/>
    <property type="match status" value="1"/>
</dbReference>
<feature type="chain" id="PRO_5039149737" evidence="1">
    <location>
        <begin position="27"/>
        <end position="549"/>
    </location>
</feature>
<reference evidence="2" key="1">
    <citation type="submission" date="2020-10" db="EMBL/GenBank/DDBJ databases">
        <authorList>
            <person name="Gilroy R."/>
        </authorList>
    </citation>
    <scope>NUCLEOTIDE SEQUENCE</scope>
    <source>
        <strain evidence="2">ChiSxjej2B14-8506</strain>
    </source>
</reference>
<reference evidence="2" key="2">
    <citation type="journal article" date="2021" name="PeerJ">
        <title>Extensive microbial diversity within the chicken gut microbiome revealed by metagenomics and culture.</title>
        <authorList>
            <person name="Gilroy R."/>
            <person name="Ravi A."/>
            <person name="Getino M."/>
            <person name="Pursley I."/>
            <person name="Horton D.L."/>
            <person name="Alikhan N.F."/>
            <person name="Baker D."/>
            <person name="Gharbi K."/>
            <person name="Hall N."/>
            <person name="Watson M."/>
            <person name="Adriaenssens E.M."/>
            <person name="Foster-Nyarko E."/>
            <person name="Jarju S."/>
            <person name="Secka A."/>
            <person name="Antonio M."/>
            <person name="Oren A."/>
            <person name="Chaudhuri R.R."/>
            <person name="La Ragione R."/>
            <person name="Hildebrand F."/>
            <person name="Pallen M.J."/>
        </authorList>
    </citation>
    <scope>NUCLEOTIDE SEQUENCE</scope>
    <source>
        <strain evidence="2">ChiSxjej2B14-8506</strain>
    </source>
</reference>
<dbReference type="AlphaFoldDB" id="A0A9D1S4E0"/>
<protein>
    <submittedName>
        <fullName evidence="2">Extracellular solute-binding protein</fullName>
    </submittedName>
</protein>
<sequence>MKRVRNLMALLLAVAMLLSASAVAFADDASYYNKEGYPICDETIDVTLAGAMPSGLENWQDVILIKNFAEDLGINITCNFYNSDDWPTQMTLMVASDELPDIVGQANLNALDVNEWGSEGYLLDFNKYRDLTPNMNTYFEQYPEAEAYMTAPDGGIYGLAKISLDETDRYSRTFINGVWLDNLGLEVPKTMDELYDVLTAFKEQDANGNGDATDEIPFLYAAGYEAVERPLLSAYGIHTSEFVYILQADADGKVYLANTTDAYKEYLKWMASAFADGLIEPEAYVIEANTITERASADRYGFYGCGSAPYVVAQQSIDYDKNFIGIAGLTSEYNETPTAGKASVVSTAIRVAINDISPYKEALVRMMDYMYTDEGELAGTFGAEGETFDWYHNDLLDVDVPKMRVLEGCASGEETRYKYATLNETLNVIEWNNDRRALFTADLDVVGSDEILTEYGWAALVALAVRQDGIQTVDCFPKLSYTAEEANERATLQTDIENYIKQAKAQFITGEIGVDEGWDDFVSTLQNMGVDRLVEIEQAAYDRYVEVVG</sequence>
<evidence type="ECO:0000256" key="1">
    <source>
        <dbReference type="SAM" id="SignalP"/>
    </source>
</evidence>
<proteinExistence type="predicted"/>
<dbReference type="EMBL" id="DVNK01000032">
    <property type="protein sequence ID" value="HIU46550.1"/>
    <property type="molecule type" value="Genomic_DNA"/>
</dbReference>
<dbReference type="Gene3D" id="3.40.190.10">
    <property type="entry name" value="Periplasmic binding protein-like II"/>
    <property type="match status" value="2"/>
</dbReference>
<dbReference type="Proteomes" id="UP000824123">
    <property type="component" value="Unassembled WGS sequence"/>
</dbReference>
<feature type="signal peptide" evidence="1">
    <location>
        <begin position="1"/>
        <end position="26"/>
    </location>
</feature>
<keyword evidence="1" id="KW-0732">Signal</keyword>
<accession>A0A9D1S4E0</accession>
<evidence type="ECO:0000313" key="2">
    <source>
        <dbReference type="EMBL" id="HIU46550.1"/>
    </source>
</evidence>